<dbReference type="FunFam" id="1.10.10.10:FF:000001">
    <property type="entry name" value="LysR family transcriptional regulator"/>
    <property type="match status" value="1"/>
</dbReference>
<dbReference type="EMBL" id="MKIN01000026">
    <property type="protein sequence ID" value="OLP47972.1"/>
    <property type="molecule type" value="Genomic_DNA"/>
</dbReference>
<keyword evidence="4" id="KW-0804">Transcription</keyword>
<dbReference type="GO" id="GO:0003700">
    <property type="term" value="F:DNA-binding transcription factor activity"/>
    <property type="evidence" value="ECO:0007669"/>
    <property type="project" value="InterPro"/>
</dbReference>
<gene>
    <name evidence="10" type="ORF">BJF91_11180</name>
    <name evidence="9" type="ORF">GGQ71_004786</name>
</gene>
<comment type="similarity">
    <text evidence="1">Belongs to the LysR transcriptional regulatory family.</text>
</comment>
<keyword evidence="11" id="KW-1185">Reference proteome</keyword>
<reference evidence="9 12" key="2">
    <citation type="submission" date="2020-08" db="EMBL/GenBank/DDBJ databases">
        <title>Genomic Encyclopedia of Type Strains, Phase IV (KMG-IV): sequencing the most valuable type-strain genomes for metagenomic binning, comparative biology and taxonomic classification.</title>
        <authorList>
            <person name="Goeker M."/>
        </authorList>
    </citation>
    <scope>NUCLEOTIDE SEQUENCE [LARGE SCALE GENOMIC DNA]</scope>
    <source>
        <strain evidence="9 12">DSM 100021</strain>
    </source>
</reference>
<dbReference type="InterPro" id="IPR000847">
    <property type="entry name" value="LysR_HTH_N"/>
</dbReference>
<protein>
    <recommendedName>
        <fullName evidence="6">HTH-type transcriptional regulator TtuA</fullName>
    </recommendedName>
    <alternativeName>
        <fullName evidence="7">Tartrate utilization transcriptional regulator</fullName>
    </alternativeName>
</protein>
<proteinExistence type="inferred from homology"/>
<evidence type="ECO:0000256" key="7">
    <source>
        <dbReference type="ARBA" id="ARBA00083243"/>
    </source>
</evidence>
<dbReference type="Proteomes" id="UP000185598">
    <property type="component" value="Unassembled WGS sequence"/>
</dbReference>
<dbReference type="CDD" id="cd08414">
    <property type="entry name" value="PBP2_LTTR_aromatics_like"/>
    <property type="match status" value="1"/>
</dbReference>
<evidence type="ECO:0000256" key="2">
    <source>
        <dbReference type="ARBA" id="ARBA00023015"/>
    </source>
</evidence>
<reference evidence="10 11" key="1">
    <citation type="submission" date="2016-09" db="EMBL/GenBank/DDBJ databases">
        <title>Rhizobium oryziradicis sp. nov., isolated from the root of rice.</title>
        <authorList>
            <person name="Zhao J."/>
            <person name="Zhang X."/>
        </authorList>
    </citation>
    <scope>NUCLEOTIDE SEQUENCE [LARGE SCALE GENOMIC DNA]</scope>
    <source>
        <strain evidence="10 11">14971</strain>
    </source>
</reference>
<evidence type="ECO:0000256" key="1">
    <source>
        <dbReference type="ARBA" id="ARBA00009437"/>
    </source>
</evidence>
<dbReference type="AlphaFoldDB" id="A0A1Q9A0G8"/>
<dbReference type="Gene3D" id="1.10.10.10">
    <property type="entry name" value="Winged helix-like DNA-binding domain superfamily/Winged helix DNA-binding domain"/>
    <property type="match status" value="1"/>
</dbReference>
<dbReference type="EMBL" id="JACIED010000009">
    <property type="protein sequence ID" value="MBB4010485.1"/>
    <property type="molecule type" value="Genomic_DNA"/>
</dbReference>
<evidence type="ECO:0000313" key="12">
    <source>
        <dbReference type="Proteomes" id="UP000544107"/>
    </source>
</evidence>
<comment type="function">
    <text evidence="5">Transcriptional regulator of the ttuABCDE tartrate utilization operon.</text>
</comment>
<dbReference type="SUPFAM" id="SSF46785">
    <property type="entry name" value="Winged helix' DNA-binding domain"/>
    <property type="match status" value="1"/>
</dbReference>
<dbReference type="Pfam" id="PF00126">
    <property type="entry name" value="HTH_1"/>
    <property type="match status" value="1"/>
</dbReference>
<name>A0A1Q9A0G8_9HYPH</name>
<dbReference type="InterPro" id="IPR036388">
    <property type="entry name" value="WH-like_DNA-bd_sf"/>
</dbReference>
<dbReference type="PROSITE" id="PS50931">
    <property type="entry name" value="HTH_LYSR"/>
    <property type="match status" value="1"/>
</dbReference>
<evidence type="ECO:0000256" key="6">
    <source>
        <dbReference type="ARBA" id="ARBA00067332"/>
    </source>
</evidence>
<evidence type="ECO:0000259" key="8">
    <source>
        <dbReference type="PROSITE" id="PS50931"/>
    </source>
</evidence>
<evidence type="ECO:0000313" key="11">
    <source>
        <dbReference type="Proteomes" id="UP000185598"/>
    </source>
</evidence>
<dbReference type="STRING" id="887144.BJF91_11180"/>
<evidence type="ECO:0000313" key="9">
    <source>
        <dbReference type="EMBL" id="MBB4010485.1"/>
    </source>
</evidence>
<dbReference type="InterPro" id="IPR036390">
    <property type="entry name" value="WH_DNA-bd_sf"/>
</dbReference>
<feature type="domain" description="HTH lysR-type" evidence="8">
    <location>
        <begin position="1"/>
        <end position="58"/>
    </location>
</feature>
<evidence type="ECO:0000256" key="5">
    <source>
        <dbReference type="ARBA" id="ARBA00054626"/>
    </source>
</evidence>
<dbReference type="PANTHER" id="PTHR30346:SF0">
    <property type="entry name" value="HCA OPERON TRANSCRIPTIONAL ACTIVATOR HCAR"/>
    <property type="match status" value="1"/>
</dbReference>
<evidence type="ECO:0000256" key="3">
    <source>
        <dbReference type="ARBA" id="ARBA00023125"/>
    </source>
</evidence>
<dbReference type="Pfam" id="PF03466">
    <property type="entry name" value="LysR_substrate"/>
    <property type="match status" value="1"/>
</dbReference>
<dbReference type="PRINTS" id="PR00039">
    <property type="entry name" value="HTHLYSR"/>
</dbReference>
<evidence type="ECO:0000313" key="10">
    <source>
        <dbReference type="EMBL" id="OLP47972.1"/>
    </source>
</evidence>
<dbReference type="PANTHER" id="PTHR30346">
    <property type="entry name" value="TRANSCRIPTIONAL DUAL REGULATOR HCAR-RELATED"/>
    <property type="match status" value="1"/>
</dbReference>
<dbReference type="GO" id="GO:0003677">
    <property type="term" value="F:DNA binding"/>
    <property type="evidence" value="ECO:0007669"/>
    <property type="project" value="UniProtKB-KW"/>
</dbReference>
<dbReference type="SUPFAM" id="SSF53850">
    <property type="entry name" value="Periplasmic binding protein-like II"/>
    <property type="match status" value="1"/>
</dbReference>
<evidence type="ECO:0000256" key="4">
    <source>
        <dbReference type="ARBA" id="ARBA00023163"/>
    </source>
</evidence>
<dbReference type="Gene3D" id="3.40.190.10">
    <property type="entry name" value="Periplasmic binding protein-like II"/>
    <property type="match status" value="2"/>
</dbReference>
<accession>A0A1Q9A0G8</accession>
<dbReference type="OrthoDB" id="7216893at2"/>
<dbReference type="GO" id="GO:0032993">
    <property type="term" value="C:protein-DNA complex"/>
    <property type="evidence" value="ECO:0007669"/>
    <property type="project" value="TreeGrafter"/>
</dbReference>
<dbReference type="RefSeq" id="WP_075616537.1">
    <property type="nucleotide sequence ID" value="NZ_JACIED010000009.1"/>
</dbReference>
<keyword evidence="3 9" id="KW-0238">DNA-binding</keyword>
<dbReference type="InterPro" id="IPR005119">
    <property type="entry name" value="LysR_subst-bd"/>
</dbReference>
<sequence length="295" mass="32408">MDLRHLRYVVAAARNGSFSAAGQELNVRQPIISKRIRELEDELGVFLFDRSTAGARLTPTGEEFVVGARRIIDGFQRLSERAKASGTGRTGRIVVGSYKSMSSGCFRNALRMFRGKYPGVDVELMEASYIELKAGVMSGMVDLAILLGDIGRIELLDSMPLWSTQLVIALPEDHALAEKATVYWSELKGERFLISHDDPGPDLRNILLRHLAAPSDHPEIIMRQLSRESILGEVASGQGISLQCEGTQPVAGEGVIARPVHDGNGGIRLGYIACWRPDNSNPVLKNFFDVFRCAD</sequence>
<dbReference type="Proteomes" id="UP000544107">
    <property type="component" value="Unassembled WGS sequence"/>
</dbReference>
<comment type="caution">
    <text evidence="10">The sequence shown here is derived from an EMBL/GenBank/DDBJ whole genome shotgun (WGS) entry which is preliminary data.</text>
</comment>
<keyword evidence="2" id="KW-0805">Transcription regulation</keyword>
<organism evidence="10 11">
    <name type="scientific">Allorhizobium taibaishanense</name>
    <dbReference type="NCBI Taxonomy" id="887144"/>
    <lineage>
        <taxon>Bacteria</taxon>
        <taxon>Pseudomonadati</taxon>
        <taxon>Pseudomonadota</taxon>
        <taxon>Alphaproteobacteria</taxon>
        <taxon>Hyphomicrobiales</taxon>
        <taxon>Rhizobiaceae</taxon>
        <taxon>Rhizobium/Agrobacterium group</taxon>
        <taxon>Allorhizobium</taxon>
    </lineage>
</organism>